<dbReference type="GO" id="GO:0000922">
    <property type="term" value="C:spindle pole"/>
    <property type="evidence" value="ECO:0007669"/>
    <property type="project" value="InterPro"/>
</dbReference>
<evidence type="ECO:0000256" key="2">
    <source>
        <dbReference type="ARBA" id="ARBA00022490"/>
    </source>
</evidence>
<evidence type="ECO:0000313" key="10">
    <source>
        <dbReference type="EMBL" id="KAF4120229.1"/>
    </source>
</evidence>
<keyword evidence="4 5" id="KW-0206">Cytoskeleton</keyword>
<dbReference type="GO" id="GO:0051321">
    <property type="term" value="P:meiotic cell cycle"/>
    <property type="evidence" value="ECO:0007669"/>
    <property type="project" value="TreeGrafter"/>
</dbReference>
<dbReference type="GeneID" id="55969584"/>
<comment type="subcellular location">
    <subcellularLocation>
        <location evidence="5">Cytoplasm</location>
        <location evidence="5">Cytoskeleton</location>
        <location evidence="5">Microtubule organizing center</location>
    </subcellularLocation>
</comment>
<sequence>MAFAARLGVIIDELVQSTTGLSATQDSTAFDHIRQGVLTKLKSHSYLRTNQFDVANRLYGLEERFRINHREGLADVLRQSLDTLEETCPSKWNPDILHLLLELSDQPTFKTRLADVEALNPPPEETPEGLRWETVAREDGWDDDDAALWKTIRYDDSSSEDDYLSGDRSEDAASDTTGSGDGDVGRTAEVLIIRPDDADLLQAICQAQQWRIAKPSTDTSGHARKIAVSELQVVREVLFMLQGLDTTIFDARCNPLPSFQTRHLLWDTHRALINTFTETGRLLRRLRKFAQDNPDASHLQAFQDCVVIRLSSLDARLSDMHSRLASPPATGNTDAPVVASLMSLRTDVAPWTEPLCILSTIIARVGQEHDPGPFRYLELLYDEANLMQLSGKPDLYEFLARIFVECFNVYLRPVRLWMDEGKLLRHDKMFFIYEVTHDTALSDIWRSRFHLRLTPDGSLHAPAFLRPAASKILNAGKSLVVLAQLGIAATSIPGRQSGMDLGYDTVCPPGSELAPFSYLFATAFDRWLESRYSATSTTLRNALFGQCRLVQSLEALQLLYLMSDGSAASGFCQDVFERIGGLYPRWHDGPALTAIGHEHYPQVDANRLLVSVTDAGQSVDLTQARDCVQAGLPHIRLTYRLPWPIQMVLSPGVEEQYQAVFTLLLQLRRATYALHRPRVLDGYWTDHERWPERALYYLCRNKLVWFCATVQTYLATLVLTPCTVQLRRDLLDRDHGAANDVDAIAAVHDAFIKNVVDQACLGSRLAPIRHCILDIFDLAVRLEKHHATPPSSDYYVAINADFDKNLRFMGSGLRSVARASSDVSAAKWDTLAEMLQTAAT</sequence>
<keyword evidence="3 5" id="KW-0493">Microtubule</keyword>
<evidence type="ECO:0000313" key="11">
    <source>
        <dbReference type="Proteomes" id="UP000749293"/>
    </source>
</evidence>
<dbReference type="Proteomes" id="UP000749293">
    <property type="component" value="Unassembled WGS sequence"/>
</dbReference>
<dbReference type="RefSeq" id="XP_035318881.1">
    <property type="nucleotide sequence ID" value="XM_035465332.1"/>
</dbReference>
<dbReference type="GO" id="GO:0051225">
    <property type="term" value="P:spindle assembly"/>
    <property type="evidence" value="ECO:0007669"/>
    <property type="project" value="TreeGrafter"/>
</dbReference>
<dbReference type="GO" id="GO:0051011">
    <property type="term" value="F:microtubule minus-end binding"/>
    <property type="evidence" value="ECO:0007669"/>
    <property type="project" value="TreeGrafter"/>
</dbReference>
<dbReference type="PANTHER" id="PTHR19302">
    <property type="entry name" value="GAMMA TUBULIN COMPLEX PROTEIN"/>
    <property type="match status" value="1"/>
</dbReference>
<reference evidence="10" key="1">
    <citation type="submission" date="2020-03" db="EMBL/GenBank/DDBJ databases">
        <title>Site-based positive gene gene selection in Geosmithia morbida across the United States reveals a broad range of putative effectors and factors for local host and environmental adapation.</title>
        <authorList>
            <person name="Onufrak A."/>
            <person name="Murdoch R.W."/>
            <person name="Gazis R."/>
            <person name="Huff M."/>
            <person name="Staton M."/>
            <person name="Klingeman W."/>
            <person name="Hadziabdic D."/>
        </authorList>
    </citation>
    <scope>NUCLEOTIDE SEQUENCE</scope>
    <source>
        <strain evidence="10">1262</strain>
    </source>
</reference>
<keyword evidence="11" id="KW-1185">Reference proteome</keyword>
<feature type="domain" description="Gamma-Tubulin ring complex non-core subunit mod21 N-terminal" evidence="8">
    <location>
        <begin position="67"/>
        <end position="159"/>
    </location>
</feature>
<dbReference type="GO" id="GO:0031122">
    <property type="term" value="P:cytoplasmic microtubule organization"/>
    <property type="evidence" value="ECO:0007669"/>
    <property type="project" value="TreeGrafter"/>
</dbReference>
<dbReference type="AlphaFoldDB" id="A0A9P5D378"/>
<dbReference type="InterPro" id="IPR042241">
    <property type="entry name" value="GCP_C_sf"/>
</dbReference>
<dbReference type="GO" id="GO:0043015">
    <property type="term" value="F:gamma-tubulin binding"/>
    <property type="evidence" value="ECO:0007669"/>
    <property type="project" value="InterPro"/>
</dbReference>
<dbReference type="InterPro" id="IPR059169">
    <property type="entry name" value="GCP5_N_ext"/>
</dbReference>
<accession>A0A9P5D378</accession>
<evidence type="ECO:0000256" key="6">
    <source>
        <dbReference type="SAM" id="MobiDB-lite"/>
    </source>
</evidence>
<dbReference type="InterPro" id="IPR041470">
    <property type="entry name" value="GCP_N"/>
</dbReference>
<comment type="similarity">
    <text evidence="1 5">Belongs to the TUBGCP family.</text>
</comment>
<evidence type="ECO:0000256" key="3">
    <source>
        <dbReference type="ARBA" id="ARBA00022701"/>
    </source>
</evidence>
<evidence type="ECO:0000256" key="1">
    <source>
        <dbReference type="ARBA" id="ARBA00010337"/>
    </source>
</evidence>
<name>A0A9P5D378_9HYPO</name>
<feature type="region of interest" description="Disordered" evidence="6">
    <location>
        <begin position="157"/>
        <end position="184"/>
    </location>
</feature>
<comment type="caution">
    <text evidence="10">The sequence shown here is derived from an EMBL/GenBank/DDBJ whole genome shotgun (WGS) entry which is preliminary data.</text>
</comment>
<evidence type="ECO:0000259" key="7">
    <source>
        <dbReference type="Pfam" id="PF04130"/>
    </source>
</evidence>
<dbReference type="GO" id="GO:0000278">
    <property type="term" value="P:mitotic cell cycle"/>
    <property type="evidence" value="ECO:0007669"/>
    <property type="project" value="TreeGrafter"/>
</dbReference>
<evidence type="ECO:0000256" key="4">
    <source>
        <dbReference type="ARBA" id="ARBA00023212"/>
    </source>
</evidence>
<dbReference type="Pfam" id="PF14609">
    <property type="entry name" value="GCP5-Mod21_N"/>
    <property type="match status" value="1"/>
</dbReference>
<dbReference type="EMBL" id="JAANYQ010000018">
    <property type="protein sequence ID" value="KAF4120229.1"/>
    <property type="molecule type" value="Genomic_DNA"/>
</dbReference>
<evidence type="ECO:0000256" key="5">
    <source>
        <dbReference type="RuleBase" id="RU363050"/>
    </source>
</evidence>
<dbReference type="PANTHER" id="PTHR19302:SF33">
    <property type="entry name" value="GAMMA-TUBULIN COMPLEX COMPONENT 5"/>
    <property type="match status" value="1"/>
</dbReference>
<dbReference type="GO" id="GO:0000930">
    <property type="term" value="C:gamma-tubulin complex"/>
    <property type="evidence" value="ECO:0007669"/>
    <property type="project" value="TreeGrafter"/>
</dbReference>
<dbReference type="InterPro" id="IPR007259">
    <property type="entry name" value="GCP"/>
</dbReference>
<feature type="domain" description="Gamma tubulin complex component protein N-terminal" evidence="9">
    <location>
        <begin position="234"/>
        <end position="544"/>
    </location>
</feature>
<keyword evidence="2 5" id="KW-0963">Cytoplasm</keyword>
<dbReference type="GO" id="GO:0005816">
    <property type="term" value="C:spindle pole body"/>
    <property type="evidence" value="ECO:0007669"/>
    <property type="project" value="UniProtKB-ARBA"/>
</dbReference>
<dbReference type="Gene3D" id="1.20.120.1900">
    <property type="entry name" value="Gamma-tubulin complex, C-terminal domain"/>
    <property type="match status" value="1"/>
</dbReference>
<dbReference type="Pfam" id="PF17681">
    <property type="entry name" value="GCP_N_terminal"/>
    <property type="match status" value="1"/>
</dbReference>
<dbReference type="GO" id="GO:0005874">
    <property type="term" value="C:microtubule"/>
    <property type="evidence" value="ECO:0007669"/>
    <property type="project" value="UniProtKB-KW"/>
</dbReference>
<gene>
    <name evidence="10" type="ORF">GMORB2_3356</name>
</gene>
<evidence type="ECO:0000259" key="9">
    <source>
        <dbReference type="Pfam" id="PF17681"/>
    </source>
</evidence>
<proteinExistence type="inferred from homology"/>
<dbReference type="GO" id="GO:0007020">
    <property type="term" value="P:microtubule nucleation"/>
    <property type="evidence" value="ECO:0007669"/>
    <property type="project" value="InterPro"/>
</dbReference>
<dbReference type="InterPro" id="IPR040457">
    <property type="entry name" value="GCP_C"/>
</dbReference>
<evidence type="ECO:0000259" key="8">
    <source>
        <dbReference type="Pfam" id="PF14609"/>
    </source>
</evidence>
<protein>
    <recommendedName>
        <fullName evidence="5">Spindle pole body component</fullName>
    </recommendedName>
</protein>
<dbReference type="OrthoDB" id="66546at2759"/>
<feature type="domain" description="Gamma tubulin complex component C-terminal" evidence="7">
    <location>
        <begin position="592"/>
        <end position="786"/>
    </location>
</feature>
<dbReference type="Pfam" id="PF04130">
    <property type="entry name" value="GCP_C_terminal"/>
    <property type="match status" value="1"/>
</dbReference>
<organism evidence="10 11">
    <name type="scientific">Geosmithia morbida</name>
    <dbReference type="NCBI Taxonomy" id="1094350"/>
    <lineage>
        <taxon>Eukaryota</taxon>
        <taxon>Fungi</taxon>
        <taxon>Dikarya</taxon>
        <taxon>Ascomycota</taxon>
        <taxon>Pezizomycotina</taxon>
        <taxon>Sordariomycetes</taxon>
        <taxon>Hypocreomycetidae</taxon>
        <taxon>Hypocreales</taxon>
        <taxon>Bionectriaceae</taxon>
        <taxon>Geosmithia</taxon>
    </lineage>
</organism>
<dbReference type="InterPro" id="IPR032797">
    <property type="entry name" value="Mod21_N"/>
</dbReference>
<dbReference type="CDD" id="cd22572">
    <property type="entry name" value="GCP5_NTD"/>
    <property type="match status" value="1"/>
</dbReference>